<dbReference type="EMBL" id="BMHB01000006">
    <property type="protein sequence ID" value="GGI18286.1"/>
    <property type="molecule type" value="Genomic_DNA"/>
</dbReference>
<evidence type="ECO:0000256" key="4">
    <source>
        <dbReference type="ARBA" id="ARBA00023002"/>
    </source>
</evidence>
<reference evidence="6" key="1">
    <citation type="journal article" date="2019" name="Int. J. Syst. Evol. Microbiol.">
        <title>The Global Catalogue of Microorganisms (GCM) 10K type strain sequencing project: providing services to taxonomists for standard genome sequencing and annotation.</title>
        <authorList>
            <consortium name="The Broad Institute Genomics Platform"/>
            <consortium name="The Broad Institute Genome Sequencing Center for Infectious Disease"/>
            <person name="Wu L."/>
            <person name="Ma J."/>
        </authorList>
    </citation>
    <scope>NUCLEOTIDE SEQUENCE [LARGE SCALE GENOMIC DNA]</scope>
    <source>
        <strain evidence="6">CGMCC 1.14993</strain>
    </source>
</reference>
<gene>
    <name evidence="5" type="primary">yueD</name>
    <name evidence="5" type="ORF">GCM10007380_42160</name>
</gene>
<dbReference type="PRINTS" id="PR00081">
    <property type="entry name" value="GDHRDH"/>
</dbReference>
<dbReference type="InterPro" id="IPR051721">
    <property type="entry name" value="Biopterin_syn/organic_redct"/>
</dbReference>
<dbReference type="GO" id="GO:0004757">
    <property type="term" value="F:sepiapterin reductase (NADP+) activity"/>
    <property type="evidence" value="ECO:0007669"/>
    <property type="project" value="TreeGrafter"/>
</dbReference>
<dbReference type="OrthoDB" id="9794387at2"/>
<dbReference type="Proteomes" id="UP000626244">
    <property type="component" value="Unassembled WGS sequence"/>
</dbReference>
<evidence type="ECO:0000313" key="6">
    <source>
        <dbReference type="Proteomes" id="UP000626244"/>
    </source>
</evidence>
<comment type="caution">
    <text evidence="5">The sequence shown here is derived from an EMBL/GenBank/DDBJ whole genome shotgun (WGS) entry which is preliminary data.</text>
</comment>
<dbReference type="GO" id="GO:0006729">
    <property type="term" value="P:tetrahydrobiopterin biosynthetic process"/>
    <property type="evidence" value="ECO:0007669"/>
    <property type="project" value="TreeGrafter"/>
</dbReference>
<dbReference type="SUPFAM" id="SSF51735">
    <property type="entry name" value="NAD(P)-binding Rossmann-fold domains"/>
    <property type="match status" value="1"/>
</dbReference>
<keyword evidence="3" id="KW-0521">NADP</keyword>
<sequence length="251" mass="28237">MDIAIVTGASKGLGFEISKTLVHSNIEVIGLSRSTNDHVDYYEKMKNNIYTHLQIDLCNKEEIETIFKGIIQKLIMKQPKKVYVINNAGMVEPIERLGFLDANLIEKAVQLNYIAPMIINNLLLKELRPYNLEIVIVNVTSGAAERSIHGWSVYNSTKAAINMHTNVAGLEQEKDDKSHKIIGFNPGIMDTDMQCVIRGAKEDAFAEINKFLDYKKNGELRSPEVVSKALIDLLLNEELMNGNIYSIKDLI</sequence>
<keyword evidence="4" id="KW-0560">Oxidoreductase</keyword>
<dbReference type="PANTHER" id="PTHR44085">
    <property type="entry name" value="SEPIAPTERIN REDUCTASE"/>
    <property type="match status" value="1"/>
</dbReference>
<dbReference type="AlphaFoldDB" id="A0A8J3F304"/>
<dbReference type="InterPro" id="IPR036291">
    <property type="entry name" value="NAD(P)-bd_dom_sf"/>
</dbReference>
<dbReference type="PANTHER" id="PTHR44085:SF2">
    <property type="entry name" value="SEPIAPTERIN REDUCTASE"/>
    <property type="match status" value="1"/>
</dbReference>
<dbReference type="InterPro" id="IPR002347">
    <property type="entry name" value="SDR_fam"/>
</dbReference>
<dbReference type="Pfam" id="PF00106">
    <property type="entry name" value="adh_short"/>
    <property type="match status" value="1"/>
</dbReference>
<dbReference type="RefSeq" id="WP_088003943.1">
    <property type="nucleotide sequence ID" value="NZ_BMHB01000006.1"/>
</dbReference>
<protein>
    <submittedName>
        <fullName evidence="5">Benzil reductase ((S)-benzoin forming)</fullName>
    </submittedName>
</protein>
<proteinExistence type="predicted"/>
<evidence type="ECO:0000256" key="2">
    <source>
        <dbReference type="ARBA" id="ARBA00022490"/>
    </source>
</evidence>
<keyword evidence="2" id="KW-0963">Cytoplasm</keyword>
<dbReference type="GO" id="GO:0005737">
    <property type="term" value="C:cytoplasm"/>
    <property type="evidence" value="ECO:0007669"/>
    <property type="project" value="UniProtKB-SubCell"/>
</dbReference>
<keyword evidence="6" id="KW-1185">Reference proteome</keyword>
<evidence type="ECO:0000313" key="5">
    <source>
        <dbReference type="EMBL" id="GGI18286.1"/>
    </source>
</evidence>
<accession>A0A8J3F304</accession>
<dbReference type="Gene3D" id="3.40.50.720">
    <property type="entry name" value="NAD(P)-binding Rossmann-like Domain"/>
    <property type="match status" value="1"/>
</dbReference>
<organism evidence="5 6">
    <name type="scientific">Gottfriedia solisilvae</name>
    <dbReference type="NCBI Taxonomy" id="1516104"/>
    <lineage>
        <taxon>Bacteria</taxon>
        <taxon>Bacillati</taxon>
        <taxon>Bacillota</taxon>
        <taxon>Bacilli</taxon>
        <taxon>Bacillales</taxon>
        <taxon>Bacillaceae</taxon>
        <taxon>Gottfriedia</taxon>
    </lineage>
</organism>
<evidence type="ECO:0000256" key="3">
    <source>
        <dbReference type="ARBA" id="ARBA00022857"/>
    </source>
</evidence>
<evidence type="ECO:0000256" key="1">
    <source>
        <dbReference type="ARBA" id="ARBA00004496"/>
    </source>
</evidence>
<comment type="subcellular location">
    <subcellularLocation>
        <location evidence="1">Cytoplasm</location>
    </subcellularLocation>
</comment>
<name>A0A8J3F304_9BACI</name>